<evidence type="ECO:0000313" key="1">
    <source>
        <dbReference type="EMBL" id="KPV49707.1"/>
    </source>
</evidence>
<reference evidence="1 2" key="1">
    <citation type="submission" date="2015-09" db="EMBL/GenBank/DDBJ databases">
        <title>Draft genome sequence of Kouleothrix aurantiaca JCM 19913.</title>
        <authorList>
            <person name="Hemp J."/>
        </authorList>
    </citation>
    <scope>NUCLEOTIDE SEQUENCE [LARGE SCALE GENOMIC DNA]</scope>
    <source>
        <strain evidence="1 2">COM-B</strain>
    </source>
</reference>
<accession>A0A0P9CVN3</accession>
<evidence type="ECO:0000313" key="2">
    <source>
        <dbReference type="Proteomes" id="UP000050509"/>
    </source>
</evidence>
<comment type="caution">
    <text evidence="1">The sequence shown here is derived from an EMBL/GenBank/DDBJ whole genome shotgun (WGS) entry which is preliminary data.</text>
</comment>
<dbReference type="Proteomes" id="UP000050509">
    <property type="component" value="Unassembled WGS sequence"/>
</dbReference>
<dbReference type="EMBL" id="LJCR01001799">
    <property type="protein sequence ID" value="KPV49707.1"/>
    <property type="molecule type" value="Genomic_DNA"/>
</dbReference>
<sequence length="130" mass="14849">MLDTCIQHLLEQVIDSPIKLQLCLLFHENPQLHGSASELANRIYRDIWSLREALHELAEDGILSETASGAEPVYGYRPRAERVTALSSLAQSYNEPFERDKIQGLLHDIASYARYRRTKSVHSAFELQLL</sequence>
<dbReference type="AlphaFoldDB" id="A0A0P9CVN3"/>
<gene>
    <name evidence="1" type="ORF">SE17_31080</name>
</gene>
<organism evidence="1 2">
    <name type="scientific">Kouleothrix aurantiaca</name>
    <dbReference type="NCBI Taxonomy" id="186479"/>
    <lineage>
        <taxon>Bacteria</taxon>
        <taxon>Bacillati</taxon>
        <taxon>Chloroflexota</taxon>
        <taxon>Chloroflexia</taxon>
        <taxon>Chloroflexales</taxon>
        <taxon>Roseiflexineae</taxon>
        <taxon>Roseiflexaceae</taxon>
        <taxon>Kouleothrix</taxon>
    </lineage>
</organism>
<keyword evidence="2" id="KW-1185">Reference proteome</keyword>
<proteinExistence type="predicted"/>
<protein>
    <submittedName>
        <fullName evidence="1">Uncharacterized protein</fullName>
    </submittedName>
</protein>
<name>A0A0P9CVN3_9CHLR</name>